<dbReference type="GO" id="GO:0005524">
    <property type="term" value="F:ATP binding"/>
    <property type="evidence" value="ECO:0007669"/>
    <property type="project" value="InterPro"/>
</dbReference>
<dbReference type="Pfam" id="PF13304">
    <property type="entry name" value="AAA_21"/>
    <property type="match status" value="1"/>
</dbReference>
<name>A0A0C2NYJ0_9VIBR</name>
<dbReference type="Pfam" id="PF20469">
    <property type="entry name" value="OLD-like_TOPRIM"/>
    <property type="match status" value="1"/>
</dbReference>
<dbReference type="EMBL" id="JTKH01000010">
    <property type="protein sequence ID" value="KII79257.1"/>
    <property type="molecule type" value="Genomic_DNA"/>
</dbReference>
<dbReference type="SMART" id="SM00382">
    <property type="entry name" value="AAA"/>
    <property type="match status" value="1"/>
</dbReference>
<evidence type="ECO:0000313" key="2">
    <source>
        <dbReference type="EMBL" id="KII79257.1"/>
    </source>
</evidence>
<accession>A0A0C2NYJ0</accession>
<dbReference type="Pfam" id="PF13476">
    <property type="entry name" value="AAA_23"/>
    <property type="match status" value="1"/>
</dbReference>
<dbReference type="SUPFAM" id="SSF52540">
    <property type="entry name" value="P-loop containing nucleoside triphosphate hydrolases"/>
    <property type="match status" value="1"/>
</dbReference>
<dbReference type="GO" id="GO:0006302">
    <property type="term" value="P:double-strand break repair"/>
    <property type="evidence" value="ECO:0007669"/>
    <property type="project" value="InterPro"/>
</dbReference>
<sequence length="620" mass="67787">MPFPIVLNTTVQSHNGNFNREITIRNGLTILIGPNGSGKTHLLRAIKNALPQHVQGKKIRFISAGRMGMLEQSRSDYDGRRGSGILYENANFGSKGDVDRRHNIETLNGDFQTLSERADILVKVQERLKKLFKRDLIIEWDAGTLKVVFARLDKEGAPYSSGREASGLLHLVGLLAALYDDDVGALMLDEPEVSLHPQLQAFLLNEIASAAGHYSENGFKKIIVMATHSTEMLNILKCDDLLSLVFCHDLDTAPVQISPESGELQNKKVQALVARLGQEHKLSLFCRKPLLVEGPSDALICSFLSQKLGIHIEASGSQLLPVIGTGQMPVVSKFIKLLGKAPVVLADADAFADSLELTNYYLNGCIIADQKAAASGAASATALATSAYNDFCQLVNNKWEEIEDIATPHPYWVNKGEGEETKAKRRAVFCALFSHDESTLSDLNTDRSWITIRCRLEAVLGLLELAGCFILRKGAIESYYQSSDIFTSEGKPSAAVDEIEYLDGLEPSTLEGVLPEVTRCIKFASQGEKINEAESLRDVLLSIAAPAVAKLNAGSNTQEMKILCKTILREKSELFDLAVEGEQLSIALKSNILDVRGFPITIGKGEDVVSKIERILKPKA</sequence>
<dbReference type="Proteomes" id="UP000031672">
    <property type="component" value="Unassembled WGS sequence"/>
</dbReference>
<dbReference type="InterPro" id="IPR003959">
    <property type="entry name" value="ATPase_AAA_core"/>
</dbReference>
<accession>A0A0C2P4V9</accession>
<dbReference type="CDD" id="cd01026">
    <property type="entry name" value="TOPRIM_OLD"/>
    <property type="match status" value="1"/>
</dbReference>
<dbReference type="Gene3D" id="3.40.50.300">
    <property type="entry name" value="P-loop containing nucleotide triphosphate hydrolases"/>
    <property type="match status" value="1"/>
</dbReference>
<organism evidence="2 3">
    <name type="scientific">Vibrio renipiscarius</name>
    <dbReference type="NCBI Taxonomy" id="1461322"/>
    <lineage>
        <taxon>Bacteria</taxon>
        <taxon>Pseudomonadati</taxon>
        <taxon>Pseudomonadota</taxon>
        <taxon>Gammaproteobacteria</taxon>
        <taxon>Vibrionales</taxon>
        <taxon>Vibrionaceae</taxon>
        <taxon>Vibrio</taxon>
    </lineage>
</organism>
<reference evidence="2 3" key="1">
    <citation type="submission" date="2014-11" db="EMBL/GenBank/DDBJ databases">
        <title>Draft Genome Sequence of Vibrio piscirenalis strains CECT 8603T and CECT 8604, two marine Gammaproteobacterium isolated from cultured gilthead sea bream (Sparus aurata).</title>
        <authorList>
            <person name="Arahal D.R."/>
            <person name="Rodrigo-Torres L."/>
            <person name="Lucena T."/>
            <person name="Pujalte M.J."/>
        </authorList>
    </citation>
    <scope>NUCLEOTIDE SEQUENCE [LARGE SCALE GENOMIC DNA]</scope>
    <source>
        <strain evidence="2 3">DCR 1-4-2</strain>
    </source>
</reference>
<evidence type="ECO:0000313" key="3">
    <source>
        <dbReference type="Proteomes" id="UP000031672"/>
    </source>
</evidence>
<dbReference type="InterPro" id="IPR034139">
    <property type="entry name" value="TOPRIM_OLD"/>
</dbReference>
<keyword evidence="3" id="KW-1185">Reference proteome</keyword>
<comment type="caution">
    <text evidence="2">The sequence shown here is derived from an EMBL/GenBank/DDBJ whole genome shotgun (WGS) entry which is preliminary data.</text>
</comment>
<dbReference type="PANTHER" id="PTHR43581">
    <property type="entry name" value="ATP/GTP PHOSPHATASE"/>
    <property type="match status" value="1"/>
</dbReference>
<dbReference type="InterPro" id="IPR027417">
    <property type="entry name" value="P-loop_NTPase"/>
</dbReference>
<dbReference type="InterPro" id="IPR051396">
    <property type="entry name" value="Bact_Antivir_Def_Nuclease"/>
</dbReference>
<dbReference type="AlphaFoldDB" id="A0A0C2NYJ0"/>
<feature type="domain" description="AAA+ ATPase" evidence="1">
    <location>
        <begin position="25"/>
        <end position="256"/>
    </location>
</feature>
<gene>
    <name evidence="2" type="ORF">OJ16_08850</name>
</gene>
<dbReference type="OrthoDB" id="3322489at2"/>
<dbReference type="PANTHER" id="PTHR43581:SF2">
    <property type="entry name" value="EXCINUCLEASE ATPASE SUBUNIT"/>
    <property type="match status" value="1"/>
</dbReference>
<evidence type="ECO:0000259" key="1">
    <source>
        <dbReference type="SMART" id="SM00382"/>
    </source>
</evidence>
<dbReference type="GO" id="GO:0016887">
    <property type="term" value="F:ATP hydrolysis activity"/>
    <property type="evidence" value="ECO:0007669"/>
    <property type="project" value="InterPro"/>
</dbReference>
<dbReference type="InterPro" id="IPR003593">
    <property type="entry name" value="AAA+_ATPase"/>
</dbReference>
<proteinExistence type="predicted"/>
<protein>
    <submittedName>
        <fullName evidence="2">ATPase AAA</fullName>
    </submittedName>
</protein>
<dbReference type="InterPro" id="IPR038729">
    <property type="entry name" value="Rad50/SbcC_AAA"/>
</dbReference>
<dbReference type="STRING" id="1461322.OJ16_08850"/>
<dbReference type="RefSeq" id="WP_040989518.1">
    <property type="nucleotide sequence ID" value="NZ_JTKH01000010.1"/>
</dbReference>